<dbReference type="InterPro" id="IPR025665">
    <property type="entry name" value="Beta-barrel_OMP_2"/>
</dbReference>
<dbReference type="STRING" id="1075417.SAMN05421823_103623"/>
<dbReference type="Pfam" id="PF13568">
    <property type="entry name" value="OMP_b-brl_2"/>
    <property type="match status" value="1"/>
</dbReference>
<protein>
    <submittedName>
        <fullName evidence="3">Outer membrane protein beta-barrel domain-containing protein</fullName>
    </submittedName>
</protein>
<feature type="domain" description="Outer membrane protein beta-barrel" evidence="2">
    <location>
        <begin position="29"/>
        <end position="200"/>
    </location>
</feature>
<name>A0A1G9EYL5_9BACT</name>
<evidence type="ECO:0000313" key="3">
    <source>
        <dbReference type="EMBL" id="SDK81239.1"/>
    </source>
</evidence>
<feature type="signal peptide" evidence="1">
    <location>
        <begin position="1"/>
        <end position="30"/>
    </location>
</feature>
<proteinExistence type="predicted"/>
<evidence type="ECO:0000259" key="2">
    <source>
        <dbReference type="Pfam" id="PF13568"/>
    </source>
</evidence>
<sequence length="226" mass="23944">MKNLVNRISLVGSASAFLLLFTLLVPRAQAQLSDQEARVGIKGGINLSNLYVNDVSDEKAKFGAHAGLWAKIPVAAVFAVQPELLYTTAGSKIGSYTNVQGSQQQINFSLGYLQLPVLASLTAGPVSIQAGPYVSYLLSAKVKNLRVDNNGVPTTGQDPSSTEVNRDNFNAIDYGLAGGIALDIKGFQLGARYNYGLRNVGQTFLAETVTNGSKNSVAQVFIAFGL</sequence>
<dbReference type="AlphaFoldDB" id="A0A1G9EYL5"/>
<dbReference type="RefSeq" id="WP_089681616.1">
    <property type="nucleotide sequence ID" value="NZ_FNFO01000003.1"/>
</dbReference>
<keyword evidence="4" id="KW-1185">Reference proteome</keyword>
<organism evidence="3 4">
    <name type="scientific">Catalinimonas alkaloidigena</name>
    <dbReference type="NCBI Taxonomy" id="1075417"/>
    <lineage>
        <taxon>Bacteria</taxon>
        <taxon>Pseudomonadati</taxon>
        <taxon>Bacteroidota</taxon>
        <taxon>Cytophagia</taxon>
        <taxon>Cytophagales</taxon>
        <taxon>Catalimonadaceae</taxon>
        <taxon>Catalinimonas</taxon>
    </lineage>
</organism>
<keyword evidence="1" id="KW-0732">Signal</keyword>
<feature type="chain" id="PRO_5011484151" evidence="1">
    <location>
        <begin position="31"/>
        <end position="226"/>
    </location>
</feature>
<dbReference type="Proteomes" id="UP000198510">
    <property type="component" value="Unassembled WGS sequence"/>
</dbReference>
<evidence type="ECO:0000313" key="4">
    <source>
        <dbReference type="Proteomes" id="UP000198510"/>
    </source>
</evidence>
<dbReference type="EMBL" id="FNFO01000003">
    <property type="protein sequence ID" value="SDK81239.1"/>
    <property type="molecule type" value="Genomic_DNA"/>
</dbReference>
<evidence type="ECO:0000256" key="1">
    <source>
        <dbReference type="SAM" id="SignalP"/>
    </source>
</evidence>
<reference evidence="3 4" key="1">
    <citation type="submission" date="2016-10" db="EMBL/GenBank/DDBJ databases">
        <authorList>
            <person name="de Groot N.N."/>
        </authorList>
    </citation>
    <scope>NUCLEOTIDE SEQUENCE [LARGE SCALE GENOMIC DNA]</scope>
    <source>
        <strain evidence="3 4">DSM 25186</strain>
    </source>
</reference>
<accession>A0A1G9EYL5</accession>
<dbReference type="OrthoDB" id="1160354at2"/>
<gene>
    <name evidence="3" type="ORF">SAMN05421823_103623</name>
</gene>